<dbReference type="AlphaFoldDB" id="A0A6A5K4Y5"/>
<sequence length="340" mass="38683">MTARPARWRGPVSHPTEHTTNMVSDNQPKKRSRTMLEQKVKKDTYVPNPQNFQLRFSFTSTQDDTPYQGDDQHTFNNSFSGLSMSTIADINTPTPSHQSQIEPTSAQPVQPQCTIPEFSRLPNPFELSRPQKKREGYGFSYSETFMIDSDDYPDTICGSPPREQTQHTRSPPSNPYLNWDGRDQARSASPSSDTTVVDPDFVVLRDVGSFHLARPQRILPCTRATREDTLRLKLHARSLVDKFAESADVQAQLLGRLERMVYREQQNSFSVVDGAGSIVRCALKLRDFLLRVKEDRVETGEHRAVVEHEIEWAKWLVDASDTGVMHARSEGCRCRADWGE</sequence>
<feature type="region of interest" description="Disordered" evidence="1">
    <location>
        <begin position="150"/>
        <end position="194"/>
    </location>
</feature>
<evidence type="ECO:0000313" key="3">
    <source>
        <dbReference type="Proteomes" id="UP000800040"/>
    </source>
</evidence>
<feature type="region of interest" description="Disordered" evidence="1">
    <location>
        <begin position="88"/>
        <end position="132"/>
    </location>
</feature>
<evidence type="ECO:0000313" key="2">
    <source>
        <dbReference type="EMBL" id="KAF1829392.1"/>
    </source>
</evidence>
<dbReference type="Proteomes" id="UP000800040">
    <property type="component" value="Unassembled WGS sequence"/>
</dbReference>
<dbReference type="OrthoDB" id="3753493at2759"/>
<feature type="region of interest" description="Disordered" evidence="1">
    <location>
        <begin position="1"/>
        <end position="43"/>
    </location>
</feature>
<evidence type="ECO:0000256" key="1">
    <source>
        <dbReference type="SAM" id="MobiDB-lite"/>
    </source>
</evidence>
<keyword evidence="3" id="KW-1185">Reference proteome</keyword>
<dbReference type="EMBL" id="ML975446">
    <property type="protein sequence ID" value="KAF1829392.1"/>
    <property type="molecule type" value="Genomic_DNA"/>
</dbReference>
<organism evidence="2 3">
    <name type="scientific">Decorospora gaudefroyi</name>
    <dbReference type="NCBI Taxonomy" id="184978"/>
    <lineage>
        <taxon>Eukaryota</taxon>
        <taxon>Fungi</taxon>
        <taxon>Dikarya</taxon>
        <taxon>Ascomycota</taxon>
        <taxon>Pezizomycotina</taxon>
        <taxon>Dothideomycetes</taxon>
        <taxon>Pleosporomycetidae</taxon>
        <taxon>Pleosporales</taxon>
        <taxon>Pleosporineae</taxon>
        <taxon>Pleosporaceae</taxon>
        <taxon>Decorospora</taxon>
    </lineage>
</organism>
<name>A0A6A5K4Y5_9PLEO</name>
<proteinExistence type="predicted"/>
<feature type="compositionally biased region" description="Basic and acidic residues" evidence="1">
    <location>
        <begin position="34"/>
        <end position="43"/>
    </location>
</feature>
<gene>
    <name evidence="2" type="ORF">BDW02DRAFT_592658</name>
</gene>
<reference evidence="2" key="1">
    <citation type="submission" date="2020-01" db="EMBL/GenBank/DDBJ databases">
        <authorList>
            <consortium name="DOE Joint Genome Institute"/>
            <person name="Haridas S."/>
            <person name="Albert R."/>
            <person name="Binder M."/>
            <person name="Bloem J."/>
            <person name="Labutti K."/>
            <person name="Salamov A."/>
            <person name="Andreopoulos B."/>
            <person name="Baker S.E."/>
            <person name="Barry K."/>
            <person name="Bills G."/>
            <person name="Bluhm B.H."/>
            <person name="Cannon C."/>
            <person name="Castanera R."/>
            <person name="Culley D.E."/>
            <person name="Daum C."/>
            <person name="Ezra D."/>
            <person name="Gonzalez J.B."/>
            <person name="Henrissat B."/>
            <person name="Kuo A."/>
            <person name="Liang C."/>
            <person name="Lipzen A."/>
            <person name="Lutzoni F."/>
            <person name="Magnuson J."/>
            <person name="Mondo S."/>
            <person name="Nolan M."/>
            <person name="Ohm R."/>
            <person name="Pangilinan J."/>
            <person name="Park H.-J."/>
            <person name="Ramirez L."/>
            <person name="Alfaro M."/>
            <person name="Sun H."/>
            <person name="Tritt A."/>
            <person name="Yoshinaga Y."/>
            <person name="Zwiers L.-H."/>
            <person name="Turgeon B.G."/>
            <person name="Goodwin S.B."/>
            <person name="Spatafora J.W."/>
            <person name="Crous P.W."/>
            <person name="Grigoriev I.V."/>
        </authorList>
    </citation>
    <scope>NUCLEOTIDE SEQUENCE</scope>
    <source>
        <strain evidence="2">P77</strain>
    </source>
</reference>
<accession>A0A6A5K4Y5</accession>
<feature type="compositionally biased region" description="Polar residues" evidence="1">
    <location>
        <begin position="88"/>
        <end position="113"/>
    </location>
</feature>
<protein>
    <submittedName>
        <fullName evidence="2">Uncharacterized protein</fullName>
    </submittedName>
</protein>